<dbReference type="Proteomes" id="UP000434957">
    <property type="component" value="Unassembled WGS sequence"/>
</dbReference>
<comment type="caution">
    <text evidence="2">The sequence shown here is derived from an EMBL/GenBank/DDBJ whole genome shotgun (WGS) entry which is preliminary data.</text>
</comment>
<organism evidence="2 5">
    <name type="scientific">Phytophthora rubi</name>
    <dbReference type="NCBI Taxonomy" id="129364"/>
    <lineage>
        <taxon>Eukaryota</taxon>
        <taxon>Sar</taxon>
        <taxon>Stramenopiles</taxon>
        <taxon>Oomycota</taxon>
        <taxon>Peronosporomycetes</taxon>
        <taxon>Peronosporales</taxon>
        <taxon>Peronosporaceae</taxon>
        <taxon>Phytophthora</taxon>
    </lineage>
</organism>
<accession>A0A6A3ICG6</accession>
<feature type="compositionally biased region" description="Acidic residues" evidence="1">
    <location>
        <begin position="204"/>
        <end position="216"/>
    </location>
</feature>
<name>A0A6A3ICG6_9STRA</name>
<evidence type="ECO:0000313" key="7">
    <source>
        <dbReference type="Proteomes" id="UP000435112"/>
    </source>
</evidence>
<evidence type="ECO:0000313" key="4">
    <source>
        <dbReference type="EMBL" id="KAE9283748.1"/>
    </source>
</evidence>
<dbReference type="EMBL" id="QXFT01003655">
    <property type="protein sequence ID" value="KAE9283748.1"/>
    <property type="molecule type" value="Genomic_DNA"/>
</dbReference>
<keyword evidence="6" id="KW-1185">Reference proteome</keyword>
<evidence type="ECO:0000313" key="2">
    <source>
        <dbReference type="EMBL" id="KAE8978245.1"/>
    </source>
</evidence>
<sequence length="249" mass="27666">MRWTILLTMLAIEARFKNKIILKKFSTTNTDTKGMRAKWEDAIAVFHQCALAEEAWGNGKPVKATVNQFKNKLNSIRLAYKKKRSQLLATGNRCTEKESSTDDDSNNLQPRQFPEMPVDYLAAQSDDDSSDASLSDASLSGSTKRHLTCDTLNVKPMYRDAIRTELAALWPRLCDVFSGNPGCTGEAIIESGIARSPDTSNYDTPDEEEAESETDSVDSPKEARNKAKANAKKHMQPKNRSSRPCNGLT</sequence>
<dbReference type="Proteomes" id="UP000435112">
    <property type="component" value="Unassembled WGS sequence"/>
</dbReference>
<proteinExistence type="predicted"/>
<dbReference type="EMBL" id="QXFU01002564">
    <property type="protein sequence ID" value="KAE8984202.1"/>
    <property type="molecule type" value="Genomic_DNA"/>
</dbReference>
<dbReference type="OrthoDB" id="112908at2759"/>
<evidence type="ECO:0000313" key="6">
    <source>
        <dbReference type="Proteomes" id="UP000434957"/>
    </source>
</evidence>
<feature type="region of interest" description="Disordered" evidence="1">
    <location>
        <begin position="189"/>
        <end position="249"/>
    </location>
</feature>
<feature type="region of interest" description="Disordered" evidence="1">
    <location>
        <begin position="90"/>
        <end position="112"/>
    </location>
</feature>
<evidence type="ECO:0000313" key="5">
    <source>
        <dbReference type="Proteomes" id="UP000429607"/>
    </source>
</evidence>
<dbReference type="AlphaFoldDB" id="A0A6A3ICG6"/>
<reference evidence="5 7" key="1">
    <citation type="submission" date="2018-09" db="EMBL/GenBank/DDBJ databases">
        <title>Genomic investigation of the strawberry pathogen Phytophthora fragariae indicates pathogenicity is determined by transcriptional variation in three key races.</title>
        <authorList>
            <person name="Adams T.M."/>
            <person name="Armitage A.D."/>
            <person name="Sobczyk M.K."/>
            <person name="Bates H.J."/>
            <person name="Dunwell J.M."/>
            <person name="Nellist C.F."/>
            <person name="Harrison R.J."/>
        </authorList>
    </citation>
    <scope>NUCLEOTIDE SEQUENCE [LARGE SCALE GENOMIC DNA]</scope>
    <source>
        <strain evidence="2 5">SCRP249</strain>
        <strain evidence="3 7">SCRP324</strain>
        <strain evidence="4 6">SCRP333</strain>
    </source>
</reference>
<evidence type="ECO:0000256" key="1">
    <source>
        <dbReference type="SAM" id="MobiDB-lite"/>
    </source>
</evidence>
<dbReference type="EMBL" id="QXFV01003273">
    <property type="protein sequence ID" value="KAE8978245.1"/>
    <property type="molecule type" value="Genomic_DNA"/>
</dbReference>
<protein>
    <submittedName>
        <fullName evidence="2">Uncharacterized protein</fullName>
    </submittedName>
</protein>
<gene>
    <name evidence="2" type="ORF">PR001_g24899</name>
    <name evidence="3" type="ORF">PR002_g23020</name>
    <name evidence="4" type="ORF">PR003_g27043</name>
</gene>
<feature type="compositionally biased region" description="Basic residues" evidence="1">
    <location>
        <begin position="226"/>
        <end position="241"/>
    </location>
</feature>
<dbReference type="Proteomes" id="UP000429607">
    <property type="component" value="Unassembled WGS sequence"/>
</dbReference>
<evidence type="ECO:0000313" key="3">
    <source>
        <dbReference type="EMBL" id="KAE8984202.1"/>
    </source>
</evidence>